<evidence type="ECO:0000259" key="5">
    <source>
        <dbReference type="PROSITE" id="PS51294"/>
    </source>
</evidence>
<proteinExistence type="inferred from homology"/>
<evidence type="ECO:0000256" key="1">
    <source>
        <dbReference type="ARBA" id="ARBA00010097"/>
    </source>
</evidence>
<feature type="compositionally biased region" description="Low complexity" evidence="2">
    <location>
        <begin position="2067"/>
        <end position="2079"/>
    </location>
</feature>
<dbReference type="RefSeq" id="XP_065646351.1">
    <property type="nucleotide sequence ID" value="XM_065790279.1"/>
</dbReference>
<evidence type="ECO:0000259" key="4">
    <source>
        <dbReference type="PROSITE" id="PS51293"/>
    </source>
</evidence>
<dbReference type="PANTHER" id="PTHR13992">
    <property type="entry name" value="NUCLEAR RECEPTOR CO-REPRESSOR RELATED NCOR"/>
    <property type="match status" value="1"/>
</dbReference>
<feature type="domain" description="SANT" evidence="4">
    <location>
        <begin position="610"/>
        <end position="661"/>
    </location>
</feature>
<feature type="domain" description="SANT" evidence="4">
    <location>
        <begin position="325"/>
        <end position="371"/>
    </location>
</feature>
<dbReference type="Gene3D" id="1.20.58.1880">
    <property type="match status" value="1"/>
</dbReference>
<feature type="region of interest" description="Disordered" evidence="2">
    <location>
        <begin position="1"/>
        <end position="20"/>
    </location>
</feature>
<dbReference type="InterPro" id="IPR009057">
    <property type="entry name" value="Homeodomain-like_sf"/>
</dbReference>
<dbReference type="SMART" id="SM00717">
    <property type="entry name" value="SANT"/>
    <property type="match status" value="2"/>
</dbReference>
<feature type="compositionally biased region" description="Acidic residues" evidence="2">
    <location>
        <begin position="407"/>
        <end position="422"/>
    </location>
</feature>
<feature type="region of interest" description="Disordered" evidence="2">
    <location>
        <begin position="1561"/>
        <end position="1593"/>
    </location>
</feature>
<evidence type="ECO:0000313" key="7">
    <source>
        <dbReference type="RefSeq" id="XP_065646351.1"/>
    </source>
</evidence>
<dbReference type="Gene3D" id="1.10.10.60">
    <property type="entry name" value="Homeodomain-like"/>
    <property type="match status" value="1"/>
</dbReference>
<organism evidence="6 7">
    <name type="scientific">Hydra vulgaris</name>
    <name type="common">Hydra</name>
    <name type="synonym">Hydra attenuata</name>
    <dbReference type="NCBI Taxonomy" id="6087"/>
    <lineage>
        <taxon>Eukaryota</taxon>
        <taxon>Metazoa</taxon>
        <taxon>Cnidaria</taxon>
        <taxon>Hydrozoa</taxon>
        <taxon>Hydroidolina</taxon>
        <taxon>Anthoathecata</taxon>
        <taxon>Aplanulata</taxon>
        <taxon>Hydridae</taxon>
        <taxon>Hydra</taxon>
    </lineage>
</organism>
<evidence type="ECO:0000313" key="6">
    <source>
        <dbReference type="Proteomes" id="UP001652625"/>
    </source>
</evidence>
<sequence length="2131" mass="244034">MLSTFPNEVMHESQVEEVTQPQLCTSEDKKHSEELKLPISNKNNGSMLHSIETLDKDILKIESTLLMLKKNENEILETLQCLRVKLQAIKEKRSEKSFIEKHLSSKSELQLKLLERFSYRDMDTIKRIYSENQAKAAASHGLKFFNKDMEQYKLPLYNNPSDLPQYQHNIKSFQNFRPRLLRFLQRKKITENKMLALSEQSYADTKKNWLKKVDKLENNQKRRQKVQRVRQFYEKEFPEIKKLREQQERIDRLGSRAVGAGYVRSEAEIEEITEINANKNRVKLFSIQTPKLLNNYERRFRFLNYNSLIQDVDVFEIQRKSAILWSDKEKQIFREKFTQFPKDFEKIASFLEQKKCADCVLFYYQNKKKEGFKSSKLKSKKKGKLNKSENKITLRMEKSKPSKSEREDDDEGNESAASDEENLESCQVKQVSISNADLVMIKKPCTLTTCTIESSTKTTTVVPDAINYETQGLENKPITENKSVCEKPKKMIFLNDTSKELKSPQPLVKVFNTRSGKLTKKTAKLSLMLEDSFEATPSEVPNPPLKITISVTSPSCIDVGNPALPSCSIISETVTAALVLSNPDDVPIENSVIKVEDLIRQHFSTMPEHSDPSRWSEQEMLKAVEGLKKYGRSWPLIAKIVESKSEGQCKNFYFNYKKKFNLDKILGIYKKDDSNCLEEEGNDDDSKTHFVFELKKTDDLNKVYKKTSKIDEEISHFQSEASENIFGEDSVIRESIQDQSENQKSIESSIKNVHIINATTEDRADESKASDFSSKPAILRPPPLALTPSEDTGIESVLVLKNEELSNNHLSSTSLENLNKQENFKGDSNYSHNYHFYIKKEQLSHKQPTSESSPNHPIVHPFKMLQHKHAEQTCHQNLSYQYKQNDSFQLSTNPLFSNNRGNSIFSHNHVALNSPNKSASDFCEMHKHVSPDALRQPSSFFQKESLQNQETHLSAPRQNTFPTFMTHHHGAGDQKSAINPFTPRFPGYMSSLQLHGVSSDTPYARFRLPLSPSDNTSRMSSPLSSQFPQVLSPMINLNRSTQMQHSMQHSPMQHSPVQLFFNTYSLEDSQKQHDVDLIHCQRDREFDLDTRCKPDLVLKRDIQSEVSHKLNEESQKSMHSFRMKEIDEQSRRHINHSLYDRKRSGDINLNQHHYQIENVDYHHKDSIKDSDEFLRHLPYQPRSKTERIERSAFIPELQRHSLKSRESHGFKADRRKFSEPCVDSSSRYPVFLNDRKLFENQRQIIKDEYSNVKNQTFGIQNISSDALPRSCTDGMVGNIDEKKGSSMEISGNRAFNLSLAASIAAASPTKFHSNAKSLHKSHTYPSLSRNQMPPFLHRQATPPVVGFIGPGVLRENEVGNIKQNAAKIVRPWEMNSDISQRNEINNTSISNQNLSPRVNINAVELQNSYSLLANNELSDNSFLINRFSQPFDSQKEMQSTNKSFKSSPTVGVDCPVNMLGKKEHRQTPNELNCPVIQLAPTSVKFKEQIISFAQYNSPTPQSFPKFPFNDSSEINVNFPTNKHLISQSVCFTDLTIPEKDVSSVNLSQSEQHSYRKSLVSIEDKPAFESPQSEHISRLRSDSEETVSSDELDKGLSQECLEPSLLIQRLLNKNDDEFPNVEPDGKSLSVTSKTRNRTADNLKCNTGSQEILSGRDDVMKDCASFHKPKYLPEPLASNFTTENIEIKKQTTCSANNFRFSEKETLLDNKICVVDKTESPHTVYRYETSKKMDKSFSSENFDKPKMKRCDSPDIYDDLKVHNYEEQRAESPTDLYIAENLQPRETAIFVKKSLKTDDLFYILSQDILVKENNVECSKDSFLKEHIETNQGLNNGDKEIEVINSKIETDPNKSHRSDASTPVMDEPINDTSDPLLINNENCIASLPCASPSTPEAHTPLLDEPAYSFEQTEELSTHFSGSNFEKFMTSSATTSSHCLKSEVAAENTSSSLFMRSDKYTHPKNDTAQKDGVFESISPPCSPEPVSCNLPLSNSSIIAFPFSALAFNVNSSRPGSRSSIHSPLPLEGTSPRVDDYRSKQRRDSHDPENKEFDQTSNQHFEGKKLLQKTYQRSMSQSSSNNSSKSPEYEYKSKNKQSGKFSHSVGKRPFHERRYDQVRSYKRHSRSPENERNKRIRK</sequence>
<reference evidence="7" key="2">
    <citation type="submission" date="2025-08" db="UniProtKB">
        <authorList>
            <consortium name="RefSeq"/>
        </authorList>
    </citation>
    <scope>IDENTIFICATION</scope>
</reference>
<feature type="compositionally biased region" description="Basic residues" evidence="2">
    <location>
        <begin position="375"/>
        <end position="385"/>
    </location>
</feature>
<feature type="compositionally biased region" description="Basic and acidic residues" evidence="2">
    <location>
        <begin position="386"/>
        <end position="406"/>
    </location>
</feature>
<keyword evidence="6" id="KW-1185">Reference proteome</keyword>
<comment type="similarity">
    <text evidence="1">Belongs to the N-CoR nuclear receptor corepressors family.</text>
</comment>
<reference evidence="6" key="1">
    <citation type="submission" date="2025-05" db="UniProtKB">
        <authorList>
            <consortium name="RefSeq"/>
        </authorList>
    </citation>
    <scope>NUCLEOTIDE SEQUENCE [LARGE SCALE GENOMIC DNA]</scope>
</reference>
<feature type="domain" description="Myb-like" evidence="3">
    <location>
        <begin position="607"/>
        <end position="657"/>
    </location>
</feature>
<dbReference type="Pfam" id="PF00249">
    <property type="entry name" value="Myb_DNA-binding"/>
    <property type="match status" value="1"/>
</dbReference>
<feature type="compositionally biased region" description="Low complexity" evidence="2">
    <location>
        <begin position="2005"/>
        <end position="2017"/>
    </location>
</feature>
<feature type="compositionally biased region" description="Basic and acidic residues" evidence="2">
    <location>
        <begin position="2119"/>
        <end position="2131"/>
    </location>
</feature>
<accession>A0ABM4BBP9</accession>
<dbReference type="PROSITE" id="PS51294">
    <property type="entry name" value="HTH_MYB"/>
    <property type="match status" value="1"/>
</dbReference>
<dbReference type="Proteomes" id="UP001652625">
    <property type="component" value="Chromosome 02"/>
</dbReference>
<evidence type="ECO:0000259" key="3">
    <source>
        <dbReference type="PROSITE" id="PS50090"/>
    </source>
</evidence>
<feature type="domain" description="HTH myb-type" evidence="5">
    <location>
        <begin position="614"/>
        <end position="661"/>
    </location>
</feature>
<feature type="region of interest" description="Disordered" evidence="2">
    <location>
        <begin position="1950"/>
        <end position="1972"/>
    </location>
</feature>
<feature type="region of interest" description="Disordered" evidence="2">
    <location>
        <begin position="761"/>
        <end position="787"/>
    </location>
</feature>
<evidence type="ECO:0000256" key="2">
    <source>
        <dbReference type="SAM" id="MobiDB-lite"/>
    </source>
</evidence>
<dbReference type="PROSITE" id="PS51293">
    <property type="entry name" value="SANT"/>
    <property type="match status" value="2"/>
</dbReference>
<feature type="compositionally biased region" description="Basic and acidic residues" evidence="2">
    <location>
        <begin position="1950"/>
        <end position="1967"/>
    </location>
</feature>
<dbReference type="InterPro" id="IPR017884">
    <property type="entry name" value="SANT_dom"/>
</dbReference>
<name>A0ABM4BBP9_HYDVU</name>
<dbReference type="PANTHER" id="PTHR13992:SF39">
    <property type="entry name" value="SMRTER, ISOFORM G"/>
    <property type="match status" value="1"/>
</dbReference>
<dbReference type="GeneID" id="101236675"/>
<feature type="region of interest" description="Disordered" evidence="2">
    <location>
        <begin position="2005"/>
        <end position="2131"/>
    </location>
</feature>
<dbReference type="InterPro" id="IPR017930">
    <property type="entry name" value="Myb_dom"/>
</dbReference>
<dbReference type="InterPro" id="IPR051571">
    <property type="entry name" value="N-CoR_corepressor"/>
</dbReference>
<feature type="region of interest" description="Disordered" evidence="2">
    <location>
        <begin position="375"/>
        <end position="422"/>
    </location>
</feature>
<gene>
    <name evidence="7" type="primary">LOC101236675</name>
</gene>
<dbReference type="SUPFAM" id="SSF46689">
    <property type="entry name" value="Homeodomain-like"/>
    <property type="match status" value="2"/>
</dbReference>
<dbReference type="PROSITE" id="PS50090">
    <property type="entry name" value="MYB_LIKE"/>
    <property type="match status" value="1"/>
</dbReference>
<feature type="compositionally biased region" description="Basic and acidic residues" evidence="2">
    <location>
        <begin position="2026"/>
        <end position="2047"/>
    </location>
</feature>
<dbReference type="InterPro" id="IPR001005">
    <property type="entry name" value="SANT/Myb"/>
</dbReference>
<dbReference type="CDD" id="cd00167">
    <property type="entry name" value="SANT"/>
    <property type="match status" value="1"/>
</dbReference>
<protein>
    <submittedName>
        <fullName evidence="7">Uncharacterized protein LOC101236675 isoform X4</fullName>
    </submittedName>
</protein>